<dbReference type="PROSITE" id="PS00636">
    <property type="entry name" value="DNAJ_1"/>
    <property type="match status" value="1"/>
</dbReference>
<dbReference type="InterPro" id="IPR036869">
    <property type="entry name" value="J_dom_sf"/>
</dbReference>
<proteinExistence type="predicted"/>
<organism evidence="2 3">
    <name type="scientific">Penstemon smallii</name>
    <dbReference type="NCBI Taxonomy" id="265156"/>
    <lineage>
        <taxon>Eukaryota</taxon>
        <taxon>Viridiplantae</taxon>
        <taxon>Streptophyta</taxon>
        <taxon>Embryophyta</taxon>
        <taxon>Tracheophyta</taxon>
        <taxon>Spermatophyta</taxon>
        <taxon>Magnoliopsida</taxon>
        <taxon>eudicotyledons</taxon>
        <taxon>Gunneridae</taxon>
        <taxon>Pentapetalae</taxon>
        <taxon>asterids</taxon>
        <taxon>lamiids</taxon>
        <taxon>Lamiales</taxon>
        <taxon>Plantaginaceae</taxon>
        <taxon>Cheloneae</taxon>
        <taxon>Penstemon</taxon>
    </lineage>
</organism>
<reference evidence="2 3" key="1">
    <citation type="submission" date="2024-12" db="EMBL/GenBank/DDBJ databases">
        <title>The unique morphological basis and parallel evolutionary history of personate flowers in Penstemon.</title>
        <authorList>
            <person name="Depatie T.H."/>
            <person name="Wessinger C.A."/>
        </authorList>
    </citation>
    <scope>NUCLEOTIDE SEQUENCE [LARGE SCALE GENOMIC DNA]</scope>
    <source>
        <strain evidence="2">WTNN_2</strain>
        <tissue evidence="2">Leaf</tissue>
    </source>
</reference>
<dbReference type="Gene3D" id="1.10.287.110">
    <property type="entry name" value="DnaJ domain"/>
    <property type="match status" value="1"/>
</dbReference>
<dbReference type="PANTHER" id="PTHR45090">
    <property type="entry name" value="CHAPERONE PROTEIN DNAJ 20 CHLOROPLASTIC"/>
    <property type="match status" value="1"/>
</dbReference>
<keyword evidence="3" id="KW-1185">Reference proteome</keyword>
<dbReference type="PANTHER" id="PTHR45090:SF4">
    <property type="entry name" value="J DOMAIN-CONTAINING PROTEIN"/>
    <property type="match status" value="1"/>
</dbReference>
<accession>A0ABD3SX52</accession>
<evidence type="ECO:0000313" key="2">
    <source>
        <dbReference type="EMBL" id="KAL3828925.1"/>
    </source>
</evidence>
<dbReference type="Proteomes" id="UP001634393">
    <property type="component" value="Unassembled WGS sequence"/>
</dbReference>
<dbReference type="InterPro" id="IPR001623">
    <property type="entry name" value="DnaJ_domain"/>
</dbReference>
<comment type="caution">
    <text evidence="2">The sequence shown here is derived from an EMBL/GenBank/DDBJ whole genome shotgun (WGS) entry which is preliminary data.</text>
</comment>
<dbReference type="InterPro" id="IPR018253">
    <property type="entry name" value="DnaJ_domain_CS"/>
</dbReference>
<dbReference type="AlphaFoldDB" id="A0ABD3SX52"/>
<dbReference type="PRINTS" id="PR00625">
    <property type="entry name" value="JDOMAIN"/>
</dbReference>
<dbReference type="SMART" id="SM00271">
    <property type="entry name" value="DnaJ"/>
    <property type="match status" value="1"/>
</dbReference>
<protein>
    <recommendedName>
        <fullName evidence="1">J domain-containing protein</fullName>
    </recommendedName>
</protein>
<sequence length="190" mass="21947">MSCALAPSSSPSLNNKIFTKSTKNYSVPTQIQYNNISFSTHVSKSRILYKNPTGSFRSRPTTRIQAFYTESTETLYELLGISESGSTISDIKKAYKQMARRYHPDVSPPDRVDENTKRFIMVQEAYETLSNPASRAMYDRDLSKGQRVEETGEWRMRWQSQIDELKQKNIINPISRGGRMTWGARMRNQR</sequence>
<dbReference type="InterPro" id="IPR053232">
    <property type="entry name" value="DnaJ_C/III_chloroplastic"/>
</dbReference>
<evidence type="ECO:0000259" key="1">
    <source>
        <dbReference type="PROSITE" id="PS50076"/>
    </source>
</evidence>
<dbReference type="CDD" id="cd06257">
    <property type="entry name" value="DnaJ"/>
    <property type="match status" value="1"/>
</dbReference>
<dbReference type="Pfam" id="PF00226">
    <property type="entry name" value="DnaJ"/>
    <property type="match status" value="1"/>
</dbReference>
<gene>
    <name evidence="2" type="ORF">ACJIZ3_017727</name>
</gene>
<dbReference type="SUPFAM" id="SSF46565">
    <property type="entry name" value="Chaperone J-domain"/>
    <property type="match status" value="1"/>
</dbReference>
<feature type="domain" description="J" evidence="1">
    <location>
        <begin position="74"/>
        <end position="142"/>
    </location>
</feature>
<dbReference type="PROSITE" id="PS50076">
    <property type="entry name" value="DNAJ_2"/>
    <property type="match status" value="1"/>
</dbReference>
<dbReference type="EMBL" id="JBJXBP010000005">
    <property type="protein sequence ID" value="KAL3828925.1"/>
    <property type="molecule type" value="Genomic_DNA"/>
</dbReference>
<name>A0ABD3SX52_9LAMI</name>
<evidence type="ECO:0000313" key="3">
    <source>
        <dbReference type="Proteomes" id="UP001634393"/>
    </source>
</evidence>